<feature type="region of interest" description="Disordered" evidence="1">
    <location>
        <begin position="43"/>
        <end position="86"/>
    </location>
</feature>
<dbReference type="AlphaFoldDB" id="A0A7D9E998"/>
<organism evidence="2 3">
    <name type="scientific">Paramuricea clavata</name>
    <name type="common">Red gorgonian</name>
    <name type="synonym">Violescent sea-whip</name>
    <dbReference type="NCBI Taxonomy" id="317549"/>
    <lineage>
        <taxon>Eukaryota</taxon>
        <taxon>Metazoa</taxon>
        <taxon>Cnidaria</taxon>
        <taxon>Anthozoa</taxon>
        <taxon>Octocorallia</taxon>
        <taxon>Malacalcyonacea</taxon>
        <taxon>Plexauridae</taxon>
        <taxon>Paramuricea</taxon>
    </lineage>
</organism>
<accession>A0A7D9E998</accession>
<feature type="compositionally biased region" description="Low complexity" evidence="1">
    <location>
        <begin position="53"/>
        <end position="72"/>
    </location>
</feature>
<proteinExistence type="predicted"/>
<evidence type="ECO:0000313" key="2">
    <source>
        <dbReference type="EMBL" id="CAB4003607.1"/>
    </source>
</evidence>
<reference evidence="2" key="1">
    <citation type="submission" date="2020-04" db="EMBL/GenBank/DDBJ databases">
        <authorList>
            <person name="Alioto T."/>
            <person name="Alioto T."/>
            <person name="Gomez Garrido J."/>
        </authorList>
    </citation>
    <scope>NUCLEOTIDE SEQUENCE</scope>
    <source>
        <strain evidence="2">A484AB</strain>
    </source>
</reference>
<dbReference type="Proteomes" id="UP001152795">
    <property type="component" value="Unassembled WGS sequence"/>
</dbReference>
<evidence type="ECO:0000256" key="1">
    <source>
        <dbReference type="SAM" id="MobiDB-lite"/>
    </source>
</evidence>
<keyword evidence="3" id="KW-1185">Reference proteome</keyword>
<name>A0A7D9E998_PARCT</name>
<protein>
    <submittedName>
        <fullName evidence="2">Uncharacterized protein</fullName>
    </submittedName>
</protein>
<gene>
    <name evidence="2" type="ORF">PACLA_8A052106</name>
</gene>
<dbReference type="EMBL" id="CACRXK020004676">
    <property type="protein sequence ID" value="CAB4003607.1"/>
    <property type="molecule type" value="Genomic_DNA"/>
</dbReference>
<evidence type="ECO:0000313" key="3">
    <source>
        <dbReference type="Proteomes" id="UP001152795"/>
    </source>
</evidence>
<comment type="caution">
    <text evidence="2">The sequence shown here is derived from an EMBL/GenBank/DDBJ whole genome shotgun (WGS) entry which is preliminary data.</text>
</comment>
<feature type="compositionally biased region" description="Polar residues" evidence="1">
    <location>
        <begin position="43"/>
        <end position="52"/>
    </location>
</feature>
<sequence length="273" mass="30394">MSAFTGASPPKRGRPRGDVGIVQIKIKKDVYEMWIARKNSVGFSTKTYTDNPSFESDTSSSESDYDTSSCSSKNGSEDDLSNGNWWSDVEGFSEEYDAETTLSATEDDMLEAEPCIHDSTKGKEDMLETTCIHESTKGEEDMDLSSSEEKETLQERNKRLAEEIQTAFNVLSGLGKHNSICNEHFKRDRVIVDVALLLETFNNSCQHLSCPGTSRVINSKMEGGVLRVSWECCKGHKGLWTSSKVLCQKKGQNIYTSSLLMVVFLCLETTLTN</sequence>